<protein>
    <submittedName>
        <fullName evidence="4">ABC transporter, substrate-binding protein, famil y 3</fullName>
    </submittedName>
</protein>
<evidence type="ECO:0000259" key="3">
    <source>
        <dbReference type="SMART" id="SM00062"/>
    </source>
</evidence>
<evidence type="ECO:0000256" key="1">
    <source>
        <dbReference type="ARBA" id="ARBA00022729"/>
    </source>
</evidence>
<reference evidence="4 5" key="2">
    <citation type="submission" date="2014-05" db="EMBL/GenBank/DDBJ databases">
        <title>Genome sequence of Streptococcus gallolyticus.</title>
        <authorList>
            <person name="Del Campo R."/>
        </authorList>
    </citation>
    <scope>NUCLEOTIDE SEQUENCE [LARGE SCALE GENOMIC DNA]</scope>
    <source>
        <strain evidence="4 5">LMG17956</strain>
    </source>
</reference>
<organism evidence="4 5">
    <name type="scientific">Streptococcus gallolyticus</name>
    <dbReference type="NCBI Taxonomy" id="315405"/>
    <lineage>
        <taxon>Bacteria</taxon>
        <taxon>Bacillati</taxon>
        <taxon>Bacillota</taxon>
        <taxon>Bacilli</taxon>
        <taxon>Lactobacillales</taxon>
        <taxon>Streptococcaceae</taxon>
        <taxon>Streptococcus</taxon>
    </lineage>
</organism>
<evidence type="ECO:0000256" key="2">
    <source>
        <dbReference type="SAM" id="Phobius"/>
    </source>
</evidence>
<dbReference type="EMBL" id="CCBC010000180">
    <property type="protein sequence ID" value="CDO18354.1"/>
    <property type="molecule type" value="Genomic_DNA"/>
</dbReference>
<feature type="domain" description="Solute-binding protein family 3/N-terminal" evidence="3">
    <location>
        <begin position="43"/>
        <end position="279"/>
    </location>
</feature>
<proteinExistence type="predicted"/>
<dbReference type="Gene3D" id="3.40.190.10">
    <property type="entry name" value="Periplasmic binding protein-like II"/>
    <property type="match status" value="2"/>
</dbReference>
<keyword evidence="2" id="KW-1133">Transmembrane helix</keyword>
<feature type="transmembrane region" description="Helical" evidence="2">
    <location>
        <begin position="7"/>
        <end position="24"/>
    </location>
</feature>
<dbReference type="SUPFAM" id="SSF53850">
    <property type="entry name" value="Periplasmic binding protein-like II"/>
    <property type="match status" value="1"/>
</dbReference>
<dbReference type="PANTHER" id="PTHR35936">
    <property type="entry name" value="MEMBRANE-BOUND LYTIC MUREIN TRANSGLYCOSYLASE F"/>
    <property type="match status" value="1"/>
</dbReference>
<dbReference type="PANTHER" id="PTHR35936:SF19">
    <property type="entry name" value="AMINO-ACID-BINDING PROTEIN YXEM-RELATED"/>
    <property type="match status" value="1"/>
</dbReference>
<keyword evidence="1" id="KW-0732">Signal</keyword>
<dbReference type="AlphaFoldDB" id="A0A060RHK8"/>
<evidence type="ECO:0000313" key="4">
    <source>
        <dbReference type="EMBL" id="CDO18354.1"/>
    </source>
</evidence>
<sequence>MRMKKKVKWIISIIVVALVGLLIFDKVTKNTSEAKSDSSEKITVVAATSGSPKPFTYEEDGELTGQNIELIKAVFEKLPQYKLKIVKVEFSSIFSGLTSGRYQIAVNNLAKNAEREKNYLFTDPIFKNSYVVIFKNGSDKAKTADEWSDLAGLSTVGSSGVNSTTAIEEYNKANPDNTIELNYSSEDLKSQLEGVESGKYDFLVMDKPMFEYYQKEYSLDLTGKTISGDLSTALMSEPYSYFVVGKEETQLAEDINAALKEVVEDGTSKQINEKYFDEDYSPTYDD</sequence>
<dbReference type="SMART" id="SM00062">
    <property type="entry name" value="PBPb"/>
    <property type="match status" value="1"/>
</dbReference>
<dbReference type="InterPro" id="IPR001638">
    <property type="entry name" value="Solute-binding_3/MltF_N"/>
</dbReference>
<dbReference type="Proteomes" id="UP000027584">
    <property type="component" value="Unassembled WGS sequence"/>
</dbReference>
<gene>
    <name evidence="4" type="ORF">BN963_SGAL_01552</name>
</gene>
<reference evidence="4 5" key="1">
    <citation type="submission" date="2014-02" db="EMBL/GenBank/DDBJ databases">
        <authorList>
            <person name="Manrique M."/>
        </authorList>
    </citation>
    <scope>NUCLEOTIDE SEQUENCE [LARGE SCALE GENOMIC DNA]</scope>
    <source>
        <strain evidence="4 5">LMG17956</strain>
    </source>
</reference>
<keyword evidence="2" id="KW-0812">Transmembrane</keyword>
<name>A0A060RHK8_9STRE</name>
<comment type="caution">
    <text evidence="4">The sequence shown here is derived from an EMBL/GenBank/DDBJ whole genome shotgun (WGS) entry which is preliminary data.</text>
</comment>
<evidence type="ECO:0000313" key="5">
    <source>
        <dbReference type="Proteomes" id="UP000027584"/>
    </source>
</evidence>
<keyword evidence="2" id="KW-0472">Membrane</keyword>
<dbReference type="Pfam" id="PF00497">
    <property type="entry name" value="SBP_bac_3"/>
    <property type="match status" value="1"/>
</dbReference>
<accession>A0A060RHK8</accession>